<evidence type="ECO:0000256" key="1">
    <source>
        <dbReference type="ARBA" id="ARBA00008404"/>
    </source>
</evidence>
<protein>
    <submittedName>
        <fullName evidence="3">Monovalent cation/H(+) antiporter subunit G</fullName>
    </submittedName>
</protein>
<sequence>MILATAPIEVTASPLDAVLDTVALVLILVGALLCLTAAIGLLRFRDVPTRLHAATKPQVLGLIVICIAIALSLRSWAVLAFIIPIVLIQLATAPLSAHMVGRQAYRNGTLDRAALYTDELRASKETPPAAGG</sequence>
<feature type="transmembrane region" description="Helical" evidence="2">
    <location>
        <begin position="54"/>
        <end position="71"/>
    </location>
</feature>
<dbReference type="PANTHER" id="PTHR34703">
    <property type="entry name" value="ANTIPORTER SUBUNIT MNHG2-RELATED"/>
    <property type="match status" value="1"/>
</dbReference>
<proteinExistence type="inferred from homology"/>
<dbReference type="AlphaFoldDB" id="A0A5C8HX18"/>
<keyword evidence="4" id="KW-1185">Reference proteome</keyword>
<feature type="transmembrane region" description="Helical" evidence="2">
    <location>
        <begin position="22"/>
        <end position="42"/>
    </location>
</feature>
<gene>
    <name evidence="3" type="ORF">FVP77_11505</name>
</gene>
<keyword evidence="2" id="KW-1133">Transmembrane helix</keyword>
<dbReference type="InterPro" id="IPR005133">
    <property type="entry name" value="PhaG_MnhG_YufB"/>
</dbReference>
<dbReference type="Proteomes" id="UP000321034">
    <property type="component" value="Unassembled WGS sequence"/>
</dbReference>
<dbReference type="OrthoDB" id="3214257at2"/>
<dbReference type="Pfam" id="PF03334">
    <property type="entry name" value="PhaG_MnhG_YufB"/>
    <property type="match status" value="1"/>
</dbReference>
<comment type="similarity">
    <text evidence="1">Belongs to the CPA3 antiporters (TC 2.A.63) subunit G family.</text>
</comment>
<dbReference type="GO" id="GO:0015385">
    <property type="term" value="F:sodium:proton antiporter activity"/>
    <property type="evidence" value="ECO:0007669"/>
    <property type="project" value="TreeGrafter"/>
</dbReference>
<organism evidence="3 4">
    <name type="scientific">Microbacterium hatanonis</name>
    <dbReference type="NCBI Taxonomy" id="404366"/>
    <lineage>
        <taxon>Bacteria</taxon>
        <taxon>Bacillati</taxon>
        <taxon>Actinomycetota</taxon>
        <taxon>Actinomycetes</taxon>
        <taxon>Micrococcales</taxon>
        <taxon>Microbacteriaceae</taxon>
        <taxon>Microbacterium</taxon>
    </lineage>
</organism>
<evidence type="ECO:0000313" key="4">
    <source>
        <dbReference type="Proteomes" id="UP000321034"/>
    </source>
</evidence>
<reference evidence="3 4" key="1">
    <citation type="submission" date="2019-08" db="EMBL/GenBank/DDBJ databases">
        <authorList>
            <person name="Dong K."/>
        </authorList>
    </citation>
    <scope>NUCLEOTIDE SEQUENCE [LARGE SCALE GENOMIC DNA]</scope>
    <source>
        <strain evidence="3 4">JCM14558</strain>
    </source>
</reference>
<keyword evidence="2" id="KW-0812">Transmembrane</keyword>
<accession>A0A5C8HX18</accession>
<keyword evidence="2" id="KW-0472">Membrane</keyword>
<dbReference type="NCBIfam" id="NF009314">
    <property type="entry name" value="PRK12674.1-2"/>
    <property type="match status" value="1"/>
</dbReference>
<dbReference type="RefSeq" id="WP_147894754.1">
    <property type="nucleotide sequence ID" value="NZ_BAAANR010000001.1"/>
</dbReference>
<dbReference type="PANTHER" id="PTHR34703:SF1">
    <property type="entry name" value="ANTIPORTER SUBUNIT MNHG2-RELATED"/>
    <property type="match status" value="1"/>
</dbReference>
<name>A0A5C8HX18_9MICO</name>
<dbReference type="EMBL" id="VRSV01000002">
    <property type="protein sequence ID" value="TXK09541.1"/>
    <property type="molecule type" value="Genomic_DNA"/>
</dbReference>
<evidence type="ECO:0000313" key="3">
    <source>
        <dbReference type="EMBL" id="TXK09541.1"/>
    </source>
</evidence>
<comment type="caution">
    <text evidence="3">The sequence shown here is derived from an EMBL/GenBank/DDBJ whole genome shotgun (WGS) entry which is preliminary data.</text>
</comment>
<evidence type="ECO:0000256" key="2">
    <source>
        <dbReference type="SAM" id="Phobius"/>
    </source>
</evidence>
<dbReference type="NCBIfam" id="TIGR01300">
    <property type="entry name" value="CPA3_mnhG_phaG"/>
    <property type="match status" value="1"/>
</dbReference>
<feature type="transmembrane region" description="Helical" evidence="2">
    <location>
        <begin position="77"/>
        <end position="97"/>
    </location>
</feature>